<dbReference type="CDD" id="cd16105">
    <property type="entry name" value="Ubl_ASPSCR1_like"/>
    <property type="match status" value="1"/>
</dbReference>
<dbReference type="GeneID" id="63720003"/>
<dbReference type="Pfam" id="PF11470">
    <property type="entry name" value="TUG-UBL1"/>
    <property type="match status" value="1"/>
</dbReference>
<dbReference type="Proteomes" id="UP000076580">
    <property type="component" value="Chromosome 03"/>
</dbReference>
<name>A0A151GE73_DRECN</name>
<feature type="region of interest" description="Disordered" evidence="1">
    <location>
        <begin position="464"/>
        <end position="509"/>
    </location>
</feature>
<protein>
    <submittedName>
        <fullName evidence="3">UBX domain protein</fullName>
    </submittedName>
</protein>
<keyword evidence="4" id="KW-1185">Reference proteome</keyword>
<dbReference type="InterPro" id="IPR021569">
    <property type="entry name" value="TUG-UBL1"/>
</dbReference>
<feature type="compositionally biased region" description="Basic and acidic residues" evidence="1">
    <location>
        <begin position="228"/>
        <end position="272"/>
    </location>
</feature>
<organism evidence="3 4">
    <name type="scientific">Drechmeria coniospora</name>
    <name type="common">Nematophagous fungus</name>
    <name type="synonym">Meria coniospora</name>
    <dbReference type="NCBI Taxonomy" id="98403"/>
    <lineage>
        <taxon>Eukaryota</taxon>
        <taxon>Fungi</taxon>
        <taxon>Dikarya</taxon>
        <taxon>Ascomycota</taxon>
        <taxon>Pezizomycotina</taxon>
        <taxon>Sordariomycetes</taxon>
        <taxon>Hypocreomycetidae</taxon>
        <taxon>Hypocreales</taxon>
        <taxon>Ophiocordycipitaceae</taxon>
        <taxon>Drechmeria</taxon>
    </lineage>
</organism>
<gene>
    <name evidence="3" type="ORF">DCS_07360</name>
</gene>
<accession>A0A151GE73</accession>
<comment type="caution">
    <text evidence="3">The sequence shown here is derived from an EMBL/GenBank/DDBJ whole genome shotgun (WGS) entry which is preliminary data.</text>
</comment>
<dbReference type="PANTHER" id="PTHR46467:SF1">
    <property type="entry name" value="TETHER CONTAINING UBX DOMAIN FOR GLUT4"/>
    <property type="match status" value="1"/>
</dbReference>
<dbReference type="RefSeq" id="XP_040654749.1">
    <property type="nucleotide sequence ID" value="XM_040804645.1"/>
</dbReference>
<dbReference type="SUPFAM" id="SSF54236">
    <property type="entry name" value="Ubiquitin-like"/>
    <property type="match status" value="1"/>
</dbReference>
<proteinExistence type="predicted"/>
<dbReference type="GO" id="GO:0005634">
    <property type="term" value="C:nucleus"/>
    <property type="evidence" value="ECO:0007669"/>
    <property type="project" value="TreeGrafter"/>
</dbReference>
<dbReference type="EMBL" id="LAYC01000003">
    <property type="protein sequence ID" value="KYK55397.1"/>
    <property type="molecule type" value="Genomic_DNA"/>
</dbReference>
<sequence length="509" mass="56047">MASHVVVIATDLRRKTIKVSPGTYLIDVLEQACKELNLASDRYLIKNKQKQVDLSVPFRTSGLLPGAKLELVLKSNTPSAVQVALQLPHPDAKEIPGGRLIRKFPSDLSLWKVLRQFESGEASAGKNVNITARGVADNITSGGGHLFYETPVLNIMGREFATFREFQKTLSQLGYNSGNVLVRLSYRKTDQIMLEAMDQISHLFKDIEEQDQKAENATAETTVEEFEPERLEDAPMTDGNHDCAKDSETHQRAPLQDKLEDESTGKTEEATGERPPGGSSSLAPIDPYLPVSVFLAPTGPVPAAALAPSESDSEFVPSIAHAQLHQARLQQSSRNKRLPSDRELEEKIAAEEARLAAIKSVVIKVRFPDNTSSEWQVGPEATGTFLYEAVRRVMASREHPFRLVLPGSKTAIQDNSSSQHGLIRSYKLSGRVLVNLVWDDSVPKQARQKPFLSESVAQLGKVVKIPEMPRTAEDDQPAPVQQQPRADRGKGAGEDGAKKVPKWFKIGKK</sequence>
<evidence type="ECO:0000313" key="3">
    <source>
        <dbReference type="EMBL" id="KYK55397.1"/>
    </source>
</evidence>
<reference evidence="3 4" key="1">
    <citation type="journal article" date="2016" name="Sci. Rep.">
        <title>Insights into Adaptations to a Near-Obligate Nematode Endoparasitic Lifestyle from the Finished Genome of Drechmeria coniospora.</title>
        <authorList>
            <person name="Zhang L."/>
            <person name="Zhou Z."/>
            <person name="Guo Q."/>
            <person name="Fokkens L."/>
            <person name="Miskei M."/>
            <person name="Pocsi I."/>
            <person name="Zhang W."/>
            <person name="Chen M."/>
            <person name="Wang L."/>
            <person name="Sun Y."/>
            <person name="Donzelli B.G."/>
            <person name="Gibson D.M."/>
            <person name="Nelson D.R."/>
            <person name="Luo J.G."/>
            <person name="Rep M."/>
            <person name="Liu H."/>
            <person name="Yang S."/>
            <person name="Wang J."/>
            <person name="Krasnoff S.B."/>
            <person name="Xu Y."/>
            <person name="Molnar I."/>
            <person name="Lin M."/>
        </authorList>
    </citation>
    <scope>NUCLEOTIDE SEQUENCE [LARGE SCALE GENOMIC DNA]</scope>
    <source>
        <strain evidence="3 4">ARSEF 6962</strain>
    </source>
</reference>
<dbReference type="CDD" id="cd17075">
    <property type="entry name" value="UBX1_UBXN9"/>
    <property type="match status" value="1"/>
</dbReference>
<dbReference type="PANTHER" id="PTHR46467">
    <property type="entry name" value="TETHER CONTAINING UBX DOMAIN FOR GLUT4"/>
    <property type="match status" value="1"/>
</dbReference>
<dbReference type="STRING" id="98403.A0A151GE73"/>
<dbReference type="GO" id="GO:0006886">
    <property type="term" value="P:intracellular protein transport"/>
    <property type="evidence" value="ECO:0007669"/>
    <property type="project" value="TreeGrafter"/>
</dbReference>
<dbReference type="InterPro" id="IPR059238">
    <property type="entry name" value="UBX1_UBXN9"/>
</dbReference>
<evidence type="ECO:0000256" key="1">
    <source>
        <dbReference type="SAM" id="MobiDB-lite"/>
    </source>
</evidence>
<feature type="region of interest" description="Disordered" evidence="1">
    <location>
        <begin position="211"/>
        <end position="284"/>
    </location>
</feature>
<evidence type="ECO:0000313" key="4">
    <source>
        <dbReference type="Proteomes" id="UP000076580"/>
    </source>
</evidence>
<feature type="domain" description="TUG ubiquitin-like" evidence="2">
    <location>
        <begin position="8"/>
        <end position="71"/>
    </location>
</feature>
<evidence type="ECO:0000259" key="2">
    <source>
        <dbReference type="Pfam" id="PF11470"/>
    </source>
</evidence>
<dbReference type="OrthoDB" id="440781at2759"/>
<dbReference type="InterPro" id="IPR029071">
    <property type="entry name" value="Ubiquitin-like_domsf"/>
</dbReference>
<dbReference type="AlphaFoldDB" id="A0A151GE73"/>
<feature type="compositionally biased region" description="Basic residues" evidence="1">
    <location>
        <begin position="499"/>
        <end position="509"/>
    </location>
</feature>
<feature type="compositionally biased region" description="Basic and acidic residues" evidence="1">
    <location>
        <begin position="485"/>
        <end position="498"/>
    </location>
</feature>
<dbReference type="GO" id="GO:0005737">
    <property type="term" value="C:cytoplasm"/>
    <property type="evidence" value="ECO:0007669"/>
    <property type="project" value="TreeGrafter"/>
</dbReference>
<dbReference type="GO" id="GO:0012506">
    <property type="term" value="C:vesicle membrane"/>
    <property type="evidence" value="ECO:0007669"/>
    <property type="project" value="TreeGrafter"/>
</dbReference>
<dbReference type="Gene3D" id="3.10.20.90">
    <property type="entry name" value="Phosphatidylinositol 3-kinase Catalytic Subunit, Chain A, domain 1"/>
    <property type="match status" value="1"/>
</dbReference>
<dbReference type="InParanoid" id="A0A151GE73"/>